<dbReference type="Pfam" id="PF11951">
    <property type="entry name" value="Fungal_trans_2"/>
    <property type="match status" value="1"/>
</dbReference>
<evidence type="ECO:0000256" key="1">
    <source>
        <dbReference type="ARBA" id="ARBA00022723"/>
    </source>
</evidence>
<name>A0A1V6TMW6_9EURO</name>
<dbReference type="Proteomes" id="UP000191342">
    <property type="component" value="Unassembled WGS sequence"/>
</dbReference>
<evidence type="ECO:0000256" key="5">
    <source>
        <dbReference type="ARBA" id="ARBA00023163"/>
    </source>
</evidence>
<dbReference type="AlphaFoldDB" id="A0A1V6TMW6"/>
<dbReference type="InterPro" id="IPR021858">
    <property type="entry name" value="Fun_TF"/>
</dbReference>
<dbReference type="GO" id="GO:0003677">
    <property type="term" value="F:DNA binding"/>
    <property type="evidence" value="ECO:0007669"/>
    <property type="project" value="UniProtKB-KW"/>
</dbReference>
<dbReference type="EMBL" id="MLQL01000006">
    <property type="protein sequence ID" value="OQE26923.1"/>
    <property type="molecule type" value="Genomic_DNA"/>
</dbReference>
<keyword evidence="1" id="KW-0479">Metal-binding</keyword>
<keyword evidence="5" id="KW-0804">Transcription</keyword>
<dbReference type="PANTHER" id="PTHR36206">
    <property type="entry name" value="ASPERCRYPTIN BIOSYNTHESIS CLUSTER-SPECIFIC TRANSCRIPTION REGULATOR ATNN-RELATED"/>
    <property type="match status" value="1"/>
</dbReference>
<evidence type="ECO:0008006" key="9">
    <source>
        <dbReference type="Google" id="ProtNLM"/>
    </source>
</evidence>
<accession>A0A1V6TMW6</accession>
<dbReference type="InterPro" id="IPR052360">
    <property type="entry name" value="Transcr_Regulatory_Proteins"/>
</dbReference>
<evidence type="ECO:0000256" key="6">
    <source>
        <dbReference type="ARBA" id="ARBA00023242"/>
    </source>
</evidence>
<evidence type="ECO:0000256" key="3">
    <source>
        <dbReference type="ARBA" id="ARBA00023015"/>
    </source>
</evidence>
<evidence type="ECO:0000313" key="8">
    <source>
        <dbReference type="Proteomes" id="UP000191342"/>
    </source>
</evidence>
<protein>
    <recommendedName>
        <fullName evidence="9">Transcription factor domain-containing protein</fullName>
    </recommendedName>
</protein>
<keyword evidence="3" id="KW-0805">Transcription regulation</keyword>
<proteinExistence type="predicted"/>
<keyword evidence="2" id="KW-0862">Zinc</keyword>
<organism evidence="7 8">
    <name type="scientific">Penicillium flavigenum</name>
    <dbReference type="NCBI Taxonomy" id="254877"/>
    <lineage>
        <taxon>Eukaryota</taxon>
        <taxon>Fungi</taxon>
        <taxon>Dikarya</taxon>
        <taxon>Ascomycota</taxon>
        <taxon>Pezizomycotina</taxon>
        <taxon>Eurotiomycetes</taxon>
        <taxon>Eurotiomycetidae</taxon>
        <taxon>Eurotiales</taxon>
        <taxon>Aspergillaceae</taxon>
        <taxon>Penicillium</taxon>
    </lineage>
</organism>
<evidence type="ECO:0000256" key="4">
    <source>
        <dbReference type="ARBA" id="ARBA00023125"/>
    </source>
</evidence>
<dbReference type="GO" id="GO:0046872">
    <property type="term" value="F:metal ion binding"/>
    <property type="evidence" value="ECO:0007669"/>
    <property type="project" value="UniProtKB-KW"/>
</dbReference>
<keyword evidence="8" id="KW-1185">Reference proteome</keyword>
<gene>
    <name evidence="7" type="ORF">PENFLA_c006G07691</name>
</gene>
<reference evidence="8" key="1">
    <citation type="journal article" date="2017" name="Nat. Microbiol.">
        <title>Global analysis of biosynthetic gene clusters reveals vast potential of secondary metabolite production in Penicillium species.</title>
        <authorList>
            <person name="Nielsen J.C."/>
            <person name="Grijseels S."/>
            <person name="Prigent S."/>
            <person name="Ji B."/>
            <person name="Dainat J."/>
            <person name="Nielsen K.F."/>
            <person name="Frisvad J.C."/>
            <person name="Workman M."/>
            <person name="Nielsen J."/>
        </authorList>
    </citation>
    <scope>NUCLEOTIDE SEQUENCE [LARGE SCALE GENOMIC DNA]</scope>
    <source>
        <strain evidence="8">IBT 14082</strain>
    </source>
</reference>
<keyword evidence="4" id="KW-0238">DNA-binding</keyword>
<sequence length="577" mass="65211">MSLGRPVSQLSTEILGDGLRSTVTFYTANPGYVLITRNPGSASTEELDDAQVDLIYPTVVFKQNDVERAGYDIRNVTKRIPPVSGRTREWRDSNARGSANNQNNVALQIRYRSKARPSVTAVPLPLSSAFQIDLDWNGRWYLDFYHNRTAVRFSHYFQNSFWHGLVFQMCENYPAVRHAMIAISAWHTQLERIPTSHKEDRDPRLTLHHSAKAIACLRESLAREILSSHGLTRTHRQVVLVTCLIFTVLALFQGDLYSARTHLTSGYKLFKEWDVQDDKGATGMALEQAFVQMHVHWFFCSHSELFVEDAEPLHGEYQISPNTIGALSKITPYIYSGIDQMDRVQEFATLVSGLVLDRTTYGFDIGPASSTGRDAAAVSIKLRFCRSRLTASLIELDSLAPGDCDSLKFLSLWIDIIEIKLAVAKSQKPDEMAYDDHLEQFQNITRLVQFLAGPGSGSSDIESSPFNHRFSILPALLWSAAKCRDWQVRRDLCSIMHSRPGDGYWLCATTVALKRLIDVESTAVKPGDIIPKAARAYLVNVNIRTDESKVKLRYRRPQYVSHSKHGGDEWEGETMNY</sequence>
<evidence type="ECO:0000313" key="7">
    <source>
        <dbReference type="EMBL" id="OQE26923.1"/>
    </source>
</evidence>
<comment type="caution">
    <text evidence="7">The sequence shown here is derived from an EMBL/GenBank/DDBJ whole genome shotgun (WGS) entry which is preliminary data.</text>
</comment>
<dbReference type="OrthoDB" id="2593732at2759"/>
<evidence type="ECO:0000256" key="2">
    <source>
        <dbReference type="ARBA" id="ARBA00022833"/>
    </source>
</evidence>
<dbReference type="PANTHER" id="PTHR36206:SF12">
    <property type="entry name" value="ASPERCRYPTIN BIOSYNTHESIS CLUSTER-SPECIFIC TRANSCRIPTION REGULATOR ATNN-RELATED"/>
    <property type="match status" value="1"/>
</dbReference>
<keyword evidence="6" id="KW-0539">Nucleus</keyword>